<evidence type="ECO:0000256" key="5">
    <source>
        <dbReference type="ARBA" id="ARBA00048348"/>
    </source>
</evidence>
<dbReference type="SUPFAM" id="SSF53056">
    <property type="entry name" value="beta-carbonic anhydrase, cab"/>
    <property type="match status" value="1"/>
</dbReference>
<evidence type="ECO:0000256" key="1">
    <source>
        <dbReference type="ARBA" id="ARBA00006217"/>
    </source>
</evidence>
<evidence type="ECO:0000313" key="6">
    <source>
        <dbReference type="EMBL" id="MFD1982641.1"/>
    </source>
</evidence>
<dbReference type="PROSITE" id="PS51318">
    <property type="entry name" value="TAT"/>
    <property type="match status" value="1"/>
</dbReference>
<dbReference type="Pfam" id="PF00484">
    <property type="entry name" value="Pro_CA"/>
    <property type="match status" value="1"/>
</dbReference>
<keyword evidence="7" id="KW-1185">Reference proteome</keyword>
<dbReference type="InterPro" id="IPR001765">
    <property type="entry name" value="Carbonic_anhydrase"/>
</dbReference>
<proteinExistence type="inferred from homology"/>
<accession>A0ABW4U6R9</accession>
<evidence type="ECO:0000313" key="7">
    <source>
        <dbReference type="Proteomes" id="UP001597405"/>
    </source>
</evidence>
<dbReference type="InterPro" id="IPR006311">
    <property type="entry name" value="TAT_signal"/>
</dbReference>
<protein>
    <recommendedName>
        <fullName evidence="2">carbonic anhydrase</fullName>
        <ecNumber evidence="2">4.2.1.1</ecNumber>
    </recommendedName>
</protein>
<dbReference type="RefSeq" id="WP_379095757.1">
    <property type="nucleotide sequence ID" value="NZ_JBHUGZ010000006.1"/>
</dbReference>
<evidence type="ECO:0000256" key="4">
    <source>
        <dbReference type="ARBA" id="ARBA00023239"/>
    </source>
</evidence>
<keyword evidence="4" id="KW-0456">Lyase</keyword>
<dbReference type="InterPro" id="IPR015892">
    <property type="entry name" value="Carbonic_anhydrase_CS"/>
</dbReference>
<organism evidence="6 7">
    <name type="scientific">Mesorhizobium newzealandense</name>
    <dbReference type="NCBI Taxonomy" id="1300302"/>
    <lineage>
        <taxon>Bacteria</taxon>
        <taxon>Pseudomonadati</taxon>
        <taxon>Pseudomonadota</taxon>
        <taxon>Alphaproteobacteria</taxon>
        <taxon>Hyphomicrobiales</taxon>
        <taxon>Phyllobacteriaceae</taxon>
        <taxon>Mesorhizobium</taxon>
    </lineage>
</organism>
<sequence length="256" mass="26138">MLDLLGWSRNLGRGSQTVCSNCDGEGVGRRDFLKVGAGLLAIGLGGASWSARAAESAAPALSPDASLAALKAGNELYVSHPELCSIDLAAERNAVAGHQAPWATIISCADSRVPPELIFGGHGVGELFVARNAGNLVDTATLGTVEYGAAVLGSPLIVVLAHTSCGAVKAACDVVTKSATYPGAIGPMIEPILPAAISARNEAGDFVDNTARESARRTARRLTASSKVLAGLTGSQKLKIVAAIYDLKTGVVSYIE</sequence>
<evidence type="ECO:0000256" key="3">
    <source>
        <dbReference type="ARBA" id="ARBA00022833"/>
    </source>
</evidence>
<dbReference type="Gene3D" id="3.40.1050.10">
    <property type="entry name" value="Carbonic anhydrase"/>
    <property type="match status" value="1"/>
</dbReference>
<dbReference type="SMART" id="SM00947">
    <property type="entry name" value="Pro_CA"/>
    <property type="match status" value="1"/>
</dbReference>
<comment type="caution">
    <text evidence="6">The sequence shown here is derived from an EMBL/GenBank/DDBJ whole genome shotgun (WGS) entry which is preliminary data.</text>
</comment>
<dbReference type="InterPro" id="IPR036874">
    <property type="entry name" value="Carbonic_anhydrase_sf"/>
</dbReference>
<evidence type="ECO:0000256" key="2">
    <source>
        <dbReference type="ARBA" id="ARBA00012925"/>
    </source>
</evidence>
<dbReference type="PANTHER" id="PTHR11002">
    <property type="entry name" value="CARBONIC ANHYDRASE"/>
    <property type="match status" value="1"/>
</dbReference>
<comment type="similarity">
    <text evidence="1">Belongs to the beta-class carbonic anhydrase family.</text>
</comment>
<dbReference type="EMBL" id="JBHUGZ010000006">
    <property type="protein sequence ID" value="MFD1982641.1"/>
    <property type="molecule type" value="Genomic_DNA"/>
</dbReference>
<reference evidence="7" key="1">
    <citation type="journal article" date="2019" name="Int. J. Syst. Evol. Microbiol.">
        <title>The Global Catalogue of Microorganisms (GCM) 10K type strain sequencing project: providing services to taxonomists for standard genome sequencing and annotation.</title>
        <authorList>
            <consortium name="The Broad Institute Genomics Platform"/>
            <consortium name="The Broad Institute Genome Sequencing Center for Infectious Disease"/>
            <person name="Wu L."/>
            <person name="Ma J."/>
        </authorList>
    </citation>
    <scope>NUCLEOTIDE SEQUENCE [LARGE SCALE GENOMIC DNA]</scope>
    <source>
        <strain evidence="7">CGMCC 1.16225</strain>
    </source>
</reference>
<dbReference type="PROSITE" id="PS00704">
    <property type="entry name" value="PROK_CO2_ANHYDRASE_1"/>
    <property type="match status" value="1"/>
</dbReference>
<comment type="catalytic activity">
    <reaction evidence="5">
        <text>hydrogencarbonate + H(+) = CO2 + H2O</text>
        <dbReference type="Rhea" id="RHEA:10748"/>
        <dbReference type="ChEBI" id="CHEBI:15377"/>
        <dbReference type="ChEBI" id="CHEBI:15378"/>
        <dbReference type="ChEBI" id="CHEBI:16526"/>
        <dbReference type="ChEBI" id="CHEBI:17544"/>
        <dbReference type="EC" id="4.2.1.1"/>
    </reaction>
</comment>
<dbReference type="EC" id="4.2.1.1" evidence="2"/>
<name>A0ABW4U6R9_9HYPH</name>
<keyword evidence="3" id="KW-0862">Zinc</keyword>
<gene>
    <name evidence="6" type="ORF">ACFSOZ_08125</name>
</gene>
<dbReference type="PANTHER" id="PTHR11002:SF79">
    <property type="entry name" value="CARBONIC ANHYDRASE 2"/>
    <property type="match status" value="1"/>
</dbReference>
<dbReference type="Proteomes" id="UP001597405">
    <property type="component" value="Unassembled WGS sequence"/>
</dbReference>